<protein>
    <submittedName>
        <fullName evidence="2">Uncharacterized protein</fullName>
    </submittedName>
</protein>
<sequence length="66" mass="7809">MDEMEEEEDTIEWNEKGEARWVWRRGGGWKRQEKCTAKLESPLSSSPFQPNPDGRRDEDGMEKRPV</sequence>
<evidence type="ECO:0000313" key="3">
    <source>
        <dbReference type="Proteomes" id="UP000005239"/>
    </source>
</evidence>
<name>A0A2A6CFZ3_PRIPA</name>
<dbReference type="Proteomes" id="UP000005239">
    <property type="component" value="Unassembled WGS sequence"/>
</dbReference>
<proteinExistence type="predicted"/>
<reference evidence="2" key="2">
    <citation type="submission" date="2022-06" db="UniProtKB">
        <authorList>
            <consortium name="EnsemblMetazoa"/>
        </authorList>
    </citation>
    <scope>IDENTIFICATION</scope>
    <source>
        <strain evidence="2">PS312</strain>
    </source>
</reference>
<organism evidence="2 3">
    <name type="scientific">Pristionchus pacificus</name>
    <name type="common">Parasitic nematode worm</name>
    <dbReference type="NCBI Taxonomy" id="54126"/>
    <lineage>
        <taxon>Eukaryota</taxon>
        <taxon>Metazoa</taxon>
        <taxon>Ecdysozoa</taxon>
        <taxon>Nematoda</taxon>
        <taxon>Chromadorea</taxon>
        <taxon>Rhabditida</taxon>
        <taxon>Rhabditina</taxon>
        <taxon>Diplogasteromorpha</taxon>
        <taxon>Diplogasteroidea</taxon>
        <taxon>Neodiplogasteridae</taxon>
        <taxon>Pristionchus</taxon>
    </lineage>
</organism>
<feature type="compositionally biased region" description="Basic and acidic residues" evidence="1">
    <location>
        <begin position="53"/>
        <end position="66"/>
    </location>
</feature>
<accession>A0A2A6CFZ3</accession>
<evidence type="ECO:0000313" key="2">
    <source>
        <dbReference type="EnsemblMetazoa" id="PPA44891.1"/>
    </source>
</evidence>
<evidence type="ECO:0000256" key="1">
    <source>
        <dbReference type="SAM" id="MobiDB-lite"/>
    </source>
</evidence>
<gene>
    <name evidence="2" type="primary">WBGene00283260</name>
</gene>
<dbReference type="AlphaFoldDB" id="A0A2A6CFZ3"/>
<accession>A0A8R1Z1J7</accession>
<keyword evidence="3" id="KW-1185">Reference proteome</keyword>
<reference evidence="3" key="1">
    <citation type="journal article" date="2008" name="Nat. Genet.">
        <title>The Pristionchus pacificus genome provides a unique perspective on nematode lifestyle and parasitism.</title>
        <authorList>
            <person name="Dieterich C."/>
            <person name="Clifton S.W."/>
            <person name="Schuster L.N."/>
            <person name="Chinwalla A."/>
            <person name="Delehaunty K."/>
            <person name="Dinkelacker I."/>
            <person name="Fulton L."/>
            <person name="Fulton R."/>
            <person name="Godfrey J."/>
            <person name="Minx P."/>
            <person name="Mitreva M."/>
            <person name="Roeseler W."/>
            <person name="Tian H."/>
            <person name="Witte H."/>
            <person name="Yang S.P."/>
            <person name="Wilson R.K."/>
            <person name="Sommer R.J."/>
        </authorList>
    </citation>
    <scope>NUCLEOTIDE SEQUENCE [LARGE SCALE GENOMIC DNA]</scope>
    <source>
        <strain evidence="3">PS312</strain>
    </source>
</reference>
<feature type="region of interest" description="Disordered" evidence="1">
    <location>
        <begin position="33"/>
        <end position="66"/>
    </location>
</feature>
<dbReference type="EnsemblMetazoa" id="PPA44891.1">
    <property type="protein sequence ID" value="PPA44891.1"/>
    <property type="gene ID" value="WBGene00283260"/>
</dbReference>